<sequence>MIMCLYGPDTYRRQEELRALMSRYRERNPQTDLITADFGDEPEAYEGVCDFLRQPALFSAKKAAFIREGTAVSEKRWIRTLKDFRESEDVFVIMSDLKKPPKAFAFLLAPPVRNKAFAELEGGDLERFVKSAAARAGTLFEPGALHAFLLYLVAHPDRTLRAIREVEKLSLLTPRVTQAHLSETIDWEQEPEFYRAVGALLYEKKRERRLTLLEELFLRREDSAYVFNMLAVQARGAAAAALASYDVSKKSGGLEDEEVLLSFALQLG</sequence>
<evidence type="ECO:0008006" key="7">
    <source>
        <dbReference type="Google" id="ProtNLM"/>
    </source>
</evidence>
<evidence type="ECO:0000313" key="5">
    <source>
        <dbReference type="EMBL" id="OGG37773.1"/>
    </source>
</evidence>
<dbReference type="STRING" id="1798468.A2110_00310"/>
<dbReference type="GO" id="GO:0009360">
    <property type="term" value="C:DNA polymerase III complex"/>
    <property type="evidence" value="ECO:0007669"/>
    <property type="project" value="TreeGrafter"/>
</dbReference>
<comment type="caution">
    <text evidence="5">The sequence shown here is derived from an EMBL/GenBank/DDBJ whole genome shotgun (WGS) entry which is preliminary data.</text>
</comment>
<keyword evidence="3" id="KW-0235">DNA replication</keyword>
<keyword evidence="4" id="KW-0239">DNA-directed DNA polymerase</keyword>
<keyword evidence="1" id="KW-0808">Transferase</keyword>
<accession>A0A1F6BLP3</accession>
<reference evidence="5 6" key="1">
    <citation type="journal article" date="2016" name="Nat. Commun.">
        <title>Thousands of microbial genomes shed light on interconnected biogeochemical processes in an aquifer system.</title>
        <authorList>
            <person name="Anantharaman K."/>
            <person name="Brown C.T."/>
            <person name="Hug L.A."/>
            <person name="Sharon I."/>
            <person name="Castelle C.J."/>
            <person name="Probst A.J."/>
            <person name="Thomas B.C."/>
            <person name="Singh A."/>
            <person name="Wilkins M.J."/>
            <person name="Karaoz U."/>
            <person name="Brodie E.L."/>
            <person name="Williams K.H."/>
            <person name="Hubbard S.S."/>
            <person name="Banfield J.F."/>
        </authorList>
    </citation>
    <scope>NUCLEOTIDE SEQUENCE [LARGE SCALE GENOMIC DNA]</scope>
</reference>
<dbReference type="GO" id="GO:0003677">
    <property type="term" value="F:DNA binding"/>
    <property type="evidence" value="ECO:0007669"/>
    <property type="project" value="InterPro"/>
</dbReference>
<evidence type="ECO:0000313" key="6">
    <source>
        <dbReference type="Proteomes" id="UP000176273"/>
    </source>
</evidence>
<evidence type="ECO:0000256" key="3">
    <source>
        <dbReference type="ARBA" id="ARBA00022705"/>
    </source>
</evidence>
<dbReference type="PANTHER" id="PTHR34388">
    <property type="entry name" value="DNA POLYMERASE III SUBUNIT DELTA"/>
    <property type="match status" value="1"/>
</dbReference>
<name>A0A1F6BLP3_9BACT</name>
<dbReference type="PANTHER" id="PTHR34388:SF1">
    <property type="entry name" value="DNA POLYMERASE III SUBUNIT DELTA"/>
    <property type="match status" value="1"/>
</dbReference>
<proteinExistence type="predicted"/>
<dbReference type="InterPro" id="IPR005790">
    <property type="entry name" value="DNA_polIII_delta"/>
</dbReference>
<evidence type="ECO:0000256" key="1">
    <source>
        <dbReference type="ARBA" id="ARBA00022679"/>
    </source>
</evidence>
<keyword evidence="2" id="KW-0548">Nucleotidyltransferase</keyword>
<evidence type="ECO:0000256" key="2">
    <source>
        <dbReference type="ARBA" id="ARBA00022695"/>
    </source>
</evidence>
<dbReference type="EMBL" id="MFKH01000002">
    <property type="protein sequence ID" value="OGG37773.1"/>
    <property type="molecule type" value="Genomic_DNA"/>
</dbReference>
<protein>
    <recommendedName>
        <fullName evidence="7">DNA polymerase III delta N-terminal domain-containing protein</fullName>
    </recommendedName>
</protein>
<gene>
    <name evidence="5" type="ORF">A2110_00310</name>
</gene>
<dbReference type="Proteomes" id="UP000176273">
    <property type="component" value="Unassembled WGS sequence"/>
</dbReference>
<dbReference type="GO" id="GO:0006261">
    <property type="term" value="P:DNA-templated DNA replication"/>
    <property type="evidence" value="ECO:0007669"/>
    <property type="project" value="TreeGrafter"/>
</dbReference>
<evidence type="ECO:0000256" key="4">
    <source>
        <dbReference type="ARBA" id="ARBA00022932"/>
    </source>
</evidence>
<organism evidence="5 6">
    <name type="scientific">Candidatus Jorgensenbacteria bacterium GWA1_54_12</name>
    <dbReference type="NCBI Taxonomy" id="1798468"/>
    <lineage>
        <taxon>Bacteria</taxon>
        <taxon>Candidatus Joergenseniibacteriota</taxon>
    </lineage>
</organism>
<dbReference type="AlphaFoldDB" id="A0A1F6BLP3"/>
<dbReference type="GO" id="GO:0003887">
    <property type="term" value="F:DNA-directed DNA polymerase activity"/>
    <property type="evidence" value="ECO:0007669"/>
    <property type="project" value="UniProtKB-KW"/>
</dbReference>